<dbReference type="InterPro" id="IPR017871">
    <property type="entry name" value="ABC_transporter-like_CS"/>
</dbReference>
<feature type="region of interest" description="Disordered" evidence="9">
    <location>
        <begin position="1702"/>
        <end position="1735"/>
    </location>
</feature>
<feature type="transmembrane region" description="Helical" evidence="10">
    <location>
        <begin position="1619"/>
        <end position="1642"/>
    </location>
</feature>
<dbReference type="PROSITE" id="PS50893">
    <property type="entry name" value="ABC_TRANSPORTER_2"/>
    <property type="match status" value="2"/>
</dbReference>
<feature type="transmembrane region" description="Helical" evidence="10">
    <location>
        <begin position="988"/>
        <end position="1009"/>
    </location>
</feature>
<accession>A0A8S0WKS5</accession>
<dbReference type="Pfam" id="PF00664">
    <property type="entry name" value="ABC_membrane"/>
    <property type="match status" value="2"/>
</dbReference>
<evidence type="ECO:0000256" key="5">
    <source>
        <dbReference type="ARBA" id="ARBA00022741"/>
    </source>
</evidence>
<keyword evidence="6" id="KW-0067">ATP-binding</keyword>
<evidence type="ECO:0000313" key="14">
    <source>
        <dbReference type="Proteomes" id="UP000467700"/>
    </source>
</evidence>
<evidence type="ECO:0000259" key="11">
    <source>
        <dbReference type="PROSITE" id="PS50893"/>
    </source>
</evidence>
<name>A0A8S0WKS5_CYCAE</name>
<feature type="transmembrane region" description="Helical" evidence="10">
    <location>
        <begin position="518"/>
        <end position="541"/>
    </location>
</feature>
<dbReference type="CDD" id="cd18604">
    <property type="entry name" value="ABC_6TM_VMR1_D2_like"/>
    <property type="match status" value="1"/>
</dbReference>
<keyword evidence="2" id="KW-0813">Transport</keyword>
<dbReference type="PROSITE" id="PS50929">
    <property type="entry name" value="ABC_TM1F"/>
    <property type="match status" value="2"/>
</dbReference>
<dbReference type="InterPro" id="IPR027417">
    <property type="entry name" value="P-loop_NTPase"/>
</dbReference>
<feature type="domain" description="ABC transmembrane type-1" evidence="12">
    <location>
        <begin position="985"/>
        <end position="1224"/>
    </location>
</feature>
<keyword evidence="4" id="KW-0677">Repeat</keyword>
<evidence type="ECO:0000256" key="3">
    <source>
        <dbReference type="ARBA" id="ARBA00022692"/>
    </source>
</evidence>
<feature type="region of interest" description="Disordered" evidence="9">
    <location>
        <begin position="877"/>
        <end position="899"/>
    </location>
</feature>
<organism evidence="13 14">
    <name type="scientific">Cyclocybe aegerita</name>
    <name type="common">Black poplar mushroom</name>
    <name type="synonym">Agrocybe aegerita</name>
    <dbReference type="NCBI Taxonomy" id="1973307"/>
    <lineage>
        <taxon>Eukaryota</taxon>
        <taxon>Fungi</taxon>
        <taxon>Dikarya</taxon>
        <taxon>Basidiomycota</taxon>
        <taxon>Agaricomycotina</taxon>
        <taxon>Agaricomycetes</taxon>
        <taxon>Agaricomycetidae</taxon>
        <taxon>Agaricales</taxon>
        <taxon>Agaricineae</taxon>
        <taxon>Bolbitiaceae</taxon>
        <taxon>Cyclocybe</taxon>
    </lineage>
</organism>
<sequence>MDSLVGFGFKADPFTPQKWVGVFLPPTIILVAFFLDLASSISYPKVCQAIWRWSTAPFRNFLSFDDLLEPVDQTPRQYKHKTGALIGLALLAFVGWVGCMTYGVSTNDHEYAIRALVFSVSWCYIVLKLAITPPLTPPYLVIVFGITSALLSLLSLGNDIGSARGWNDALFDFGAMIVPATFVWLAGTLPLKTYKPCLNVAGPKDIPSVKLSCPEDNVNLWQWCGFTFIQPILDLASKRTLHDEDVWSLSPFFRHKNLFHKFLEYRSQHSSHSLLRFLIVSNSLDLILDVVLEMWSATVGFVPPYALKEILAALGENTQEARRHAYYWSLITFVVHLSFAQIDLFQAWHTRRCYERTRGQLFCTLHYKSLKRQDVSGRVNREGEKKNADLGKIVNLMQGDSYTVAQRFWEFSGIFTSPVRIAIALTFLYRILGWSALSGVVVVLVAFILNYPLAQYELHITREGWKAKDYRMNTINELLQNIRFLKFYGWEYTWSRKAQQARESELSWRVKGNVVDTMISFIWVWMPSATALTSFLCYTLVAGEQLTVSKAFTSIALFNQLQTPMVALPGQFLAMLHAYIAMQRIEEFLKEDEVEGWASTLSAPLQNHSNGSGNGNGKSHDAIGFLDASFEWKETATDMVPSRFQLGPLDIIFPPGKLTIVSGGTGSGKSALLAALLGEMHCTGGQVLINKTSHQVAYCAQNPWLEHATIRDNIIFGSPAPFDEERYESVLSVCALRQDLAILDAGDMTEIGEKGITLSGGQRARIALARAIYSQAKYILLDDPLAAVDMHTAQHLVGECLSGKLAHGRTIILVTHHITLCLPIASYLLELDKGRILHQGTIPELEERGLLRAVIETEEEPFPEPQSPVVERVVNEADGVGSRTPSPPRPQRGGNGKLVEAEARAEGRVSLRSYVTYLRAAGTIPWTLTVAVLLLIRAITLGNQVFLARWGEAYEEKYPEVARITRLLKHPWENLPSPNDNVKPWLMIYLYISIAGAAAVLTYIILGYYTSLQASRSLFIALLQRLTRAPARFFDTTPIGRILNRFTTDISTIDYALQGSARNCLSGILNFIVSFGVMLFLVPSFVPFALFIAWLYIRLAPPYIQASRDLRRLESISLSPAFAGYDELLRGIVHIRAFGMESRYQDRFYARVDKFQSFDHVYWLVNGWLRWRYDCLGSVVVFAATLCALAAKIKDGSAAIVIVQAGIFADASRQLVKVAAQLELDFNSVERVVEYLDVPQEAPAIIEKNRPPAYWPSNSGELIVEDLVVQYAPQLPAVLHAISFVVRPSEKIGVVGRTGSGKSTLAMSLLRMVEPTGGKIIIDGIDISTLGLEDLRTRITIVSQDVSLFSGTIRSNLDPLGICTTEECMQVLERCHLLSLLNHKSTEEHPTVLDMEINQGTLSAGEKQLLALARATLRRTNIIIMDEATSQIDSNLDDKIQRTIREELSGAIVITIAHRLKTVMDYDRILVLDAGKVVEFDTPQILINTRGGAFRGMCRKSDGGFQPAVMDSMTTPPIPIVAGNVAQTAILPLTPNGHMHPAPSPTDVGRTSSITLPSAGRTSTSTSTPTTIAAQVASTPSFLSQPSGSNPETASSTPSAPYTYVGDASNTPPAELTEWKVIGIAVMTITFIGIVVVSVTFFDSWWRLLREVFCCGPRKFGEPFEGQETMVPDWDKRSWEFRLASEDGHRYPTLASLESIAKEKERSEAKSRQTDEEVREAYSVGLATPELAYKG</sequence>
<dbReference type="FunFam" id="1.20.1560.10:FF:000013">
    <property type="entry name" value="ABC transporter C family member 2"/>
    <property type="match status" value="1"/>
</dbReference>
<proteinExistence type="predicted"/>
<feature type="domain" description="ABC transmembrane type-1" evidence="12">
    <location>
        <begin position="296"/>
        <end position="577"/>
    </location>
</feature>
<dbReference type="Gene3D" id="1.20.1560.10">
    <property type="entry name" value="ABC transporter type 1, transmembrane domain"/>
    <property type="match status" value="2"/>
</dbReference>
<dbReference type="SUPFAM" id="SSF90123">
    <property type="entry name" value="ABC transporter transmembrane region"/>
    <property type="match status" value="2"/>
</dbReference>
<evidence type="ECO:0000313" key="13">
    <source>
        <dbReference type="EMBL" id="CAA7264827.1"/>
    </source>
</evidence>
<dbReference type="GO" id="GO:0016020">
    <property type="term" value="C:membrane"/>
    <property type="evidence" value="ECO:0007669"/>
    <property type="project" value="UniProtKB-SubCell"/>
</dbReference>
<dbReference type="EMBL" id="CACVBS010000046">
    <property type="protein sequence ID" value="CAA7264827.1"/>
    <property type="molecule type" value="Genomic_DNA"/>
</dbReference>
<evidence type="ECO:0000256" key="2">
    <source>
        <dbReference type="ARBA" id="ARBA00022448"/>
    </source>
</evidence>
<keyword evidence="5" id="KW-0547">Nucleotide-binding</keyword>
<feature type="transmembrane region" description="Helical" evidence="10">
    <location>
        <begin position="561"/>
        <end position="580"/>
    </location>
</feature>
<feature type="compositionally biased region" description="Polar residues" evidence="9">
    <location>
        <begin position="1572"/>
        <end position="1600"/>
    </location>
</feature>
<keyword evidence="14" id="KW-1185">Reference proteome</keyword>
<dbReference type="CDD" id="cd03244">
    <property type="entry name" value="ABCC_MRP_domain2"/>
    <property type="match status" value="1"/>
</dbReference>
<dbReference type="PANTHER" id="PTHR24223:SF415">
    <property type="entry name" value="FI20190P1"/>
    <property type="match status" value="1"/>
</dbReference>
<keyword evidence="7 10" id="KW-1133">Transmembrane helix</keyword>
<keyword evidence="3 10" id="KW-0812">Transmembrane</keyword>
<gene>
    <name evidence="13" type="ORF">AAE3_LOCUS7163</name>
</gene>
<dbReference type="PANTHER" id="PTHR24223">
    <property type="entry name" value="ATP-BINDING CASSETTE SUB-FAMILY C"/>
    <property type="match status" value="1"/>
</dbReference>
<dbReference type="PROSITE" id="PS00211">
    <property type="entry name" value="ABC_TRANSPORTER_1"/>
    <property type="match status" value="2"/>
</dbReference>
<feature type="domain" description="ABC transporter" evidence="11">
    <location>
        <begin position="623"/>
        <end position="858"/>
    </location>
</feature>
<feature type="compositionally biased region" description="Low complexity" evidence="9">
    <location>
        <begin position="1562"/>
        <end position="1571"/>
    </location>
</feature>
<feature type="transmembrane region" description="Helical" evidence="10">
    <location>
        <begin position="169"/>
        <end position="189"/>
    </location>
</feature>
<comment type="subcellular location">
    <subcellularLocation>
        <location evidence="1">Membrane</location>
        <topology evidence="1">Multi-pass membrane protein</topology>
    </subcellularLocation>
</comment>
<reference evidence="13 14" key="1">
    <citation type="submission" date="2020-01" db="EMBL/GenBank/DDBJ databases">
        <authorList>
            <person name="Gupta K D."/>
        </authorList>
    </citation>
    <scope>NUCLEOTIDE SEQUENCE [LARGE SCALE GENOMIC DNA]</scope>
</reference>
<evidence type="ECO:0000256" key="4">
    <source>
        <dbReference type="ARBA" id="ARBA00022737"/>
    </source>
</evidence>
<keyword evidence="8 10" id="KW-0472">Membrane</keyword>
<dbReference type="CDD" id="cd18596">
    <property type="entry name" value="ABC_6TM_VMR1_D1_like"/>
    <property type="match status" value="1"/>
</dbReference>
<feature type="transmembrane region" description="Helical" evidence="10">
    <location>
        <begin position="138"/>
        <end position="157"/>
    </location>
</feature>
<comment type="caution">
    <text evidence="13">The sequence shown here is derived from an EMBL/GenBank/DDBJ whole genome shotgun (WGS) entry which is preliminary data.</text>
</comment>
<dbReference type="Pfam" id="PF00005">
    <property type="entry name" value="ABC_tran"/>
    <property type="match status" value="2"/>
</dbReference>
<evidence type="ECO:0000256" key="8">
    <source>
        <dbReference type="ARBA" id="ARBA00023136"/>
    </source>
</evidence>
<dbReference type="InterPro" id="IPR050173">
    <property type="entry name" value="ABC_transporter_C-like"/>
</dbReference>
<feature type="compositionally biased region" description="Basic and acidic residues" evidence="9">
    <location>
        <begin position="1702"/>
        <end position="1720"/>
    </location>
</feature>
<dbReference type="InterPro" id="IPR003593">
    <property type="entry name" value="AAA+_ATPase"/>
</dbReference>
<feature type="transmembrane region" description="Helical" evidence="10">
    <location>
        <begin position="84"/>
        <end position="105"/>
    </location>
</feature>
<dbReference type="Gene3D" id="3.40.50.300">
    <property type="entry name" value="P-loop containing nucleotide triphosphate hydrolases"/>
    <property type="match status" value="2"/>
</dbReference>
<evidence type="ECO:0000259" key="12">
    <source>
        <dbReference type="PROSITE" id="PS50929"/>
    </source>
</evidence>
<dbReference type="InterPro" id="IPR036640">
    <property type="entry name" value="ABC1_TM_sf"/>
</dbReference>
<evidence type="ECO:0000256" key="9">
    <source>
        <dbReference type="SAM" id="MobiDB-lite"/>
    </source>
</evidence>
<feature type="region of interest" description="Disordered" evidence="9">
    <location>
        <begin position="1532"/>
        <end position="1606"/>
    </location>
</feature>
<protein>
    <submittedName>
        <fullName evidence="13">Uncharacterized protein</fullName>
    </submittedName>
</protein>
<feature type="transmembrane region" description="Helical" evidence="10">
    <location>
        <begin position="917"/>
        <end position="939"/>
    </location>
</feature>
<evidence type="ECO:0000256" key="7">
    <source>
        <dbReference type="ARBA" id="ARBA00022989"/>
    </source>
</evidence>
<dbReference type="SUPFAM" id="SSF52540">
    <property type="entry name" value="P-loop containing nucleoside triphosphate hydrolases"/>
    <property type="match status" value="2"/>
</dbReference>
<dbReference type="GO" id="GO:0005524">
    <property type="term" value="F:ATP binding"/>
    <property type="evidence" value="ECO:0007669"/>
    <property type="project" value="UniProtKB-KW"/>
</dbReference>
<evidence type="ECO:0000256" key="10">
    <source>
        <dbReference type="SAM" id="Phobius"/>
    </source>
</evidence>
<dbReference type="OrthoDB" id="6500128at2759"/>
<feature type="transmembrane region" description="Helical" evidence="10">
    <location>
        <begin position="1068"/>
        <end position="1097"/>
    </location>
</feature>
<evidence type="ECO:0000256" key="6">
    <source>
        <dbReference type="ARBA" id="ARBA00022840"/>
    </source>
</evidence>
<dbReference type="GO" id="GO:0140359">
    <property type="term" value="F:ABC-type transporter activity"/>
    <property type="evidence" value="ECO:0007669"/>
    <property type="project" value="InterPro"/>
</dbReference>
<dbReference type="InterPro" id="IPR003439">
    <property type="entry name" value="ABC_transporter-like_ATP-bd"/>
</dbReference>
<dbReference type="GO" id="GO:0016887">
    <property type="term" value="F:ATP hydrolysis activity"/>
    <property type="evidence" value="ECO:0007669"/>
    <property type="project" value="InterPro"/>
</dbReference>
<dbReference type="FunFam" id="3.40.50.300:FF:001354">
    <property type="entry name" value="ATP-binding cassette (ABC) transporter, putative"/>
    <property type="match status" value="1"/>
</dbReference>
<feature type="domain" description="ABC transporter" evidence="11">
    <location>
        <begin position="1262"/>
        <end position="1499"/>
    </location>
</feature>
<dbReference type="SMART" id="SM00382">
    <property type="entry name" value="AAA"/>
    <property type="match status" value="2"/>
</dbReference>
<dbReference type="InterPro" id="IPR011527">
    <property type="entry name" value="ABC1_TM_dom"/>
</dbReference>
<feature type="transmembrane region" description="Helical" evidence="10">
    <location>
        <begin position="434"/>
        <end position="453"/>
    </location>
</feature>
<dbReference type="Proteomes" id="UP000467700">
    <property type="component" value="Unassembled WGS sequence"/>
</dbReference>
<feature type="transmembrane region" description="Helical" evidence="10">
    <location>
        <begin position="20"/>
        <end position="38"/>
    </location>
</feature>
<dbReference type="CDD" id="cd03250">
    <property type="entry name" value="ABCC_MRP_domain1"/>
    <property type="match status" value="1"/>
</dbReference>
<evidence type="ECO:0000256" key="1">
    <source>
        <dbReference type="ARBA" id="ARBA00004141"/>
    </source>
</evidence>